<dbReference type="Proteomes" id="UP000332933">
    <property type="component" value="Unassembled WGS sequence"/>
</dbReference>
<dbReference type="EMBL" id="CAADRA010005591">
    <property type="protein sequence ID" value="VFT91512.1"/>
    <property type="molecule type" value="Genomic_DNA"/>
</dbReference>
<organism evidence="3 4">
    <name type="scientific">Aphanomyces stellatus</name>
    <dbReference type="NCBI Taxonomy" id="120398"/>
    <lineage>
        <taxon>Eukaryota</taxon>
        <taxon>Sar</taxon>
        <taxon>Stramenopiles</taxon>
        <taxon>Oomycota</taxon>
        <taxon>Saprolegniomycetes</taxon>
        <taxon>Saprolegniales</taxon>
        <taxon>Verrucalvaceae</taxon>
        <taxon>Aphanomyces</taxon>
    </lineage>
</organism>
<sequence length="261" mass="29451">MLRRSTTARGGRLPVVDYNVACKKIQAAYRGWRVRVQLVQNVRQEYEQIIRDIEGEDFIHLLLRCDPTAVEWKTRHLCRPTFVSGFGVDYIGAMDMAPAVGVETFKVKGEDRPDEDDRDSTKGATESTIEGVDRIEEDIATSGIMQYPQGATAKVDIPASVVAFSEEDESLMELSPVEDVSNSTSIAADPIRSSLNGSSQKEENRDDIPSCKFVRGAEADSDRNTQLQILLQLTPEEIRREIQWARRALRERKEFLSQSRK</sequence>
<dbReference type="PANTHER" id="PTHR16049">
    <property type="entry name" value="IQ DOMAIN-CONTAINING PROTEIN C"/>
    <property type="match status" value="1"/>
</dbReference>
<feature type="region of interest" description="Disordered" evidence="1">
    <location>
        <begin position="176"/>
        <end position="208"/>
    </location>
</feature>
<feature type="region of interest" description="Disordered" evidence="1">
    <location>
        <begin position="107"/>
        <end position="133"/>
    </location>
</feature>
<accession>A0A485L2A7</accession>
<protein>
    <submittedName>
        <fullName evidence="3">Aste57867_14694 protein</fullName>
    </submittedName>
</protein>
<evidence type="ECO:0000256" key="1">
    <source>
        <dbReference type="SAM" id="MobiDB-lite"/>
    </source>
</evidence>
<name>A0A485L2A7_9STRA</name>
<dbReference type="OrthoDB" id="67804at2759"/>
<evidence type="ECO:0000313" key="3">
    <source>
        <dbReference type="EMBL" id="VFT91512.1"/>
    </source>
</evidence>
<dbReference type="InterPro" id="IPR042506">
    <property type="entry name" value="IQCC"/>
</dbReference>
<dbReference type="PROSITE" id="PS50096">
    <property type="entry name" value="IQ"/>
    <property type="match status" value="1"/>
</dbReference>
<proteinExistence type="predicted"/>
<evidence type="ECO:0000313" key="4">
    <source>
        <dbReference type="Proteomes" id="UP000332933"/>
    </source>
</evidence>
<evidence type="ECO:0000313" key="2">
    <source>
        <dbReference type="EMBL" id="KAF0694439.1"/>
    </source>
</evidence>
<dbReference type="PANTHER" id="PTHR16049:SF8">
    <property type="entry name" value="IQ DOMAIN-CONTAINING PROTEIN C"/>
    <property type="match status" value="1"/>
</dbReference>
<dbReference type="EMBL" id="VJMH01005570">
    <property type="protein sequence ID" value="KAF0694439.1"/>
    <property type="molecule type" value="Genomic_DNA"/>
</dbReference>
<dbReference type="AlphaFoldDB" id="A0A485L2A7"/>
<reference evidence="2" key="2">
    <citation type="submission" date="2019-06" db="EMBL/GenBank/DDBJ databases">
        <title>Genomics analysis of Aphanomyces spp. identifies a new class of oomycete effector associated with host adaptation.</title>
        <authorList>
            <person name="Gaulin E."/>
        </authorList>
    </citation>
    <scope>NUCLEOTIDE SEQUENCE</scope>
    <source>
        <strain evidence="2">CBS 578.67</strain>
    </source>
</reference>
<keyword evidence="4" id="KW-1185">Reference proteome</keyword>
<gene>
    <name evidence="3" type="primary">Aste57867_14694</name>
    <name evidence="2" type="ORF">As57867_014639</name>
    <name evidence="3" type="ORF">ASTE57867_14694</name>
</gene>
<reference evidence="3 4" key="1">
    <citation type="submission" date="2019-03" db="EMBL/GenBank/DDBJ databases">
        <authorList>
            <person name="Gaulin E."/>
            <person name="Dumas B."/>
        </authorList>
    </citation>
    <scope>NUCLEOTIDE SEQUENCE [LARGE SCALE GENOMIC DNA]</scope>
    <source>
        <strain evidence="3">CBS 568.67</strain>
    </source>
</reference>